<sequence>MTLTLPLPPAHLGKPVSSLLATHLTPQLLTFLPPPFPHSHLLISYQNAKLPTPTAILPRSGAAMAMTKLQVEVMTFKPEKGSVLEGWITLVGEGVVGVVVLGVLNGVVTGSVLRREGWEWDGANWVGEMGLLRMGKKVGFVVERWGGSGGVVILEGKVGGLM</sequence>
<dbReference type="Proteomes" id="UP000275078">
    <property type="component" value="Unassembled WGS sequence"/>
</dbReference>
<dbReference type="EMBL" id="ML119663">
    <property type="protein sequence ID" value="RPA83612.1"/>
    <property type="molecule type" value="Genomic_DNA"/>
</dbReference>
<evidence type="ECO:0000313" key="3">
    <source>
        <dbReference type="EMBL" id="RPA83612.1"/>
    </source>
</evidence>
<keyword evidence="1" id="KW-0240">DNA-directed RNA polymerase</keyword>
<keyword evidence="4" id="KW-1185">Reference proteome</keyword>
<dbReference type="STRING" id="1160509.A0A3N4IBZ0"/>
<keyword evidence="2" id="KW-0804">Transcription</keyword>
<protein>
    <submittedName>
        <fullName evidence="3">Uncharacterized protein</fullName>
    </submittedName>
</protein>
<dbReference type="GO" id="GO:0000428">
    <property type="term" value="C:DNA-directed RNA polymerase complex"/>
    <property type="evidence" value="ECO:0007669"/>
    <property type="project" value="UniProtKB-KW"/>
</dbReference>
<evidence type="ECO:0000256" key="2">
    <source>
        <dbReference type="ARBA" id="ARBA00023163"/>
    </source>
</evidence>
<evidence type="ECO:0000256" key="1">
    <source>
        <dbReference type="ARBA" id="ARBA00022478"/>
    </source>
</evidence>
<gene>
    <name evidence="3" type="ORF">BJ508DRAFT_413288</name>
</gene>
<feature type="non-terminal residue" evidence="3">
    <location>
        <position position="162"/>
    </location>
</feature>
<evidence type="ECO:0000313" key="4">
    <source>
        <dbReference type="Proteomes" id="UP000275078"/>
    </source>
</evidence>
<dbReference type="InterPro" id="IPR036898">
    <property type="entry name" value="RNA_pol_Rpb7-like_N_sf"/>
</dbReference>
<dbReference type="InterPro" id="IPR012340">
    <property type="entry name" value="NA-bd_OB-fold"/>
</dbReference>
<proteinExistence type="predicted"/>
<organism evidence="3 4">
    <name type="scientific">Ascobolus immersus RN42</name>
    <dbReference type="NCBI Taxonomy" id="1160509"/>
    <lineage>
        <taxon>Eukaryota</taxon>
        <taxon>Fungi</taxon>
        <taxon>Dikarya</taxon>
        <taxon>Ascomycota</taxon>
        <taxon>Pezizomycotina</taxon>
        <taxon>Pezizomycetes</taxon>
        <taxon>Pezizales</taxon>
        <taxon>Ascobolaceae</taxon>
        <taxon>Ascobolus</taxon>
    </lineage>
</organism>
<accession>A0A3N4IBZ0</accession>
<dbReference type="Gene3D" id="3.30.1490.120">
    <property type="entry name" value="RNA polymerase Rpb7-like, N-terminal domain"/>
    <property type="match status" value="1"/>
</dbReference>
<dbReference type="AlphaFoldDB" id="A0A3N4IBZ0"/>
<reference evidence="3 4" key="1">
    <citation type="journal article" date="2018" name="Nat. Ecol. Evol.">
        <title>Pezizomycetes genomes reveal the molecular basis of ectomycorrhizal truffle lifestyle.</title>
        <authorList>
            <person name="Murat C."/>
            <person name="Payen T."/>
            <person name="Noel B."/>
            <person name="Kuo A."/>
            <person name="Morin E."/>
            <person name="Chen J."/>
            <person name="Kohler A."/>
            <person name="Krizsan K."/>
            <person name="Balestrini R."/>
            <person name="Da Silva C."/>
            <person name="Montanini B."/>
            <person name="Hainaut M."/>
            <person name="Levati E."/>
            <person name="Barry K.W."/>
            <person name="Belfiori B."/>
            <person name="Cichocki N."/>
            <person name="Clum A."/>
            <person name="Dockter R.B."/>
            <person name="Fauchery L."/>
            <person name="Guy J."/>
            <person name="Iotti M."/>
            <person name="Le Tacon F."/>
            <person name="Lindquist E.A."/>
            <person name="Lipzen A."/>
            <person name="Malagnac F."/>
            <person name="Mello A."/>
            <person name="Molinier V."/>
            <person name="Miyauchi S."/>
            <person name="Poulain J."/>
            <person name="Riccioni C."/>
            <person name="Rubini A."/>
            <person name="Sitrit Y."/>
            <person name="Splivallo R."/>
            <person name="Traeger S."/>
            <person name="Wang M."/>
            <person name="Zifcakova L."/>
            <person name="Wipf D."/>
            <person name="Zambonelli A."/>
            <person name="Paolocci F."/>
            <person name="Nowrousian M."/>
            <person name="Ottonello S."/>
            <person name="Baldrian P."/>
            <person name="Spatafora J.W."/>
            <person name="Henrissat B."/>
            <person name="Nagy L.G."/>
            <person name="Aury J.M."/>
            <person name="Wincker P."/>
            <person name="Grigoriev I.V."/>
            <person name="Bonfante P."/>
            <person name="Martin F.M."/>
        </authorList>
    </citation>
    <scope>NUCLEOTIDE SEQUENCE [LARGE SCALE GENOMIC DNA]</scope>
    <source>
        <strain evidence="3 4">RN42</strain>
    </source>
</reference>
<dbReference type="Gene3D" id="2.40.50.140">
    <property type="entry name" value="Nucleic acid-binding proteins"/>
    <property type="match status" value="1"/>
</dbReference>
<name>A0A3N4IBZ0_ASCIM</name>